<dbReference type="Pfam" id="PF00294">
    <property type="entry name" value="PfkB"/>
    <property type="match status" value="1"/>
</dbReference>
<dbReference type="GO" id="GO:0005524">
    <property type="term" value="F:ATP binding"/>
    <property type="evidence" value="ECO:0007669"/>
    <property type="project" value="UniProtKB-KW"/>
</dbReference>
<evidence type="ECO:0000256" key="7">
    <source>
        <dbReference type="ARBA" id="ARBA00022958"/>
    </source>
</evidence>
<sequence length="292" mass="29120">MTADTPAVVTFGSLHYDIIVKGPARPRKGETVTGSAWHPACGGKGGNQAVSAAKAGVRSAMIGAVADDEFGRALLENLAHGSVEHEHVRVIKGGASGMSVAIFDSEGDYGAVIVSGSNLELSADDVDQAASLFKAGNILVLQNEVPDEANVLAAAAMKKAGGKVLLNAAPARALSAELETLVDILVVNAVEAEALAGTGEVETLDQASDAAGILSARFPVAVVTAGGAGVAFAEQGGTAGAIPAIKIKLVSTHGAGDEFIGVLAAQLLQGAPIDMALGKANEAAAILVSSIR</sequence>
<dbReference type="AlphaFoldDB" id="A0A561R719"/>
<comment type="caution">
    <text evidence="10">The sequence shown here is derived from an EMBL/GenBank/DDBJ whole genome shotgun (WGS) entry which is preliminary data.</text>
</comment>
<evidence type="ECO:0000313" key="10">
    <source>
        <dbReference type="EMBL" id="TWF58390.1"/>
    </source>
</evidence>
<keyword evidence="11" id="KW-1185">Reference proteome</keyword>
<evidence type="ECO:0000313" key="11">
    <source>
        <dbReference type="Proteomes" id="UP000320653"/>
    </source>
</evidence>
<reference evidence="10 11" key="1">
    <citation type="submission" date="2019-06" db="EMBL/GenBank/DDBJ databases">
        <title>Sorghum-associated microbial communities from plants grown in Nebraska, USA.</title>
        <authorList>
            <person name="Schachtman D."/>
        </authorList>
    </citation>
    <scope>NUCLEOTIDE SEQUENCE [LARGE SCALE GENOMIC DNA]</scope>
    <source>
        <strain evidence="10 11">1225</strain>
    </source>
</reference>
<keyword evidence="5" id="KW-0067">ATP-binding</keyword>
<keyword evidence="8" id="KW-0119">Carbohydrate metabolism</keyword>
<dbReference type="GO" id="GO:0004747">
    <property type="term" value="F:ribokinase activity"/>
    <property type="evidence" value="ECO:0007669"/>
    <property type="project" value="InterPro"/>
</dbReference>
<protein>
    <submittedName>
        <fullName evidence="10">Ribokinase</fullName>
    </submittedName>
</protein>
<dbReference type="PRINTS" id="PR00990">
    <property type="entry name" value="RIBOKINASE"/>
</dbReference>
<proteinExistence type="predicted"/>
<evidence type="ECO:0000256" key="1">
    <source>
        <dbReference type="ARBA" id="ARBA00022679"/>
    </source>
</evidence>
<dbReference type="GO" id="GO:0006014">
    <property type="term" value="P:D-ribose metabolic process"/>
    <property type="evidence" value="ECO:0007669"/>
    <property type="project" value="InterPro"/>
</dbReference>
<dbReference type="Gene3D" id="3.40.1190.20">
    <property type="match status" value="1"/>
</dbReference>
<dbReference type="EMBL" id="VIWP01000001">
    <property type="protein sequence ID" value="TWF58390.1"/>
    <property type="molecule type" value="Genomic_DNA"/>
</dbReference>
<organism evidence="10 11">
    <name type="scientific">Neorhizobium alkalisoli</name>
    <dbReference type="NCBI Taxonomy" id="528178"/>
    <lineage>
        <taxon>Bacteria</taxon>
        <taxon>Pseudomonadati</taxon>
        <taxon>Pseudomonadota</taxon>
        <taxon>Alphaproteobacteria</taxon>
        <taxon>Hyphomicrobiales</taxon>
        <taxon>Rhizobiaceae</taxon>
        <taxon>Rhizobium/Agrobacterium group</taxon>
        <taxon>Neorhizobium</taxon>
    </lineage>
</organism>
<evidence type="ECO:0000256" key="2">
    <source>
        <dbReference type="ARBA" id="ARBA00022723"/>
    </source>
</evidence>
<accession>A0A561R719</accession>
<evidence type="ECO:0000259" key="9">
    <source>
        <dbReference type="Pfam" id="PF00294"/>
    </source>
</evidence>
<keyword evidence="1" id="KW-0808">Transferase</keyword>
<dbReference type="InterPro" id="IPR002139">
    <property type="entry name" value="Ribo/fructo_kinase"/>
</dbReference>
<evidence type="ECO:0000256" key="6">
    <source>
        <dbReference type="ARBA" id="ARBA00022842"/>
    </source>
</evidence>
<dbReference type="InterPro" id="IPR011611">
    <property type="entry name" value="PfkB_dom"/>
</dbReference>
<evidence type="ECO:0000256" key="5">
    <source>
        <dbReference type="ARBA" id="ARBA00022840"/>
    </source>
</evidence>
<dbReference type="InterPro" id="IPR029056">
    <property type="entry name" value="Ribokinase-like"/>
</dbReference>
<evidence type="ECO:0000256" key="8">
    <source>
        <dbReference type="ARBA" id="ARBA00023277"/>
    </source>
</evidence>
<dbReference type="CDD" id="cd01174">
    <property type="entry name" value="ribokinase"/>
    <property type="match status" value="1"/>
</dbReference>
<keyword evidence="7" id="KW-0630">Potassium</keyword>
<dbReference type="PANTHER" id="PTHR10584">
    <property type="entry name" value="SUGAR KINASE"/>
    <property type="match status" value="1"/>
</dbReference>
<dbReference type="SUPFAM" id="SSF53613">
    <property type="entry name" value="Ribokinase-like"/>
    <property type="match status" value="1"/>
</dbReference>
<name>A0A561R719_9HYPH</name>
<keyword evidence="3" id="KW-0547">Nucleotide-binding</keyword>
<evidence type="ECO:0000256" key="4">
    <source>
        <dbReference type="ARBA" id="ARBA00022777"/>
    </source>
</evidence>
<dbReference type="GO" id="GO:0046872">
    <property type="term" value="F:metal ion binding"/>
    <property type="evidence" value="ECO:0007669"/>
    <property type="project" value="UniProtKB-KW"/>
</dbReference>
<keyword evidence="2" id="KW-0479">Metal-binding</keyword>
<dbReference type="Proteomes" id="UP000320653">
    <property type="component" value="Unassembled WGS sequence"/>
</dbReference>
<keyword evidence="4 10" id="KW-0418">Kinase</keyword>
<dbReference type="PANTHER" id="PTHR10584:SF166">
    <property type="entry name" value="RIBOKINASE"/>
    <property type="match status" value="1"/>
</dbReference>
<gene>
    <name evidence="10" type="ORF">FHW37_101194</name>
</gene>
<dbReference type="OrthoDB" id="63083at2"/>
<dbReference type="InterPro" id="IPR011877">
    <property type="entry name" value="Ribokinase"/>
</dbReference>
<dbReference type="RefSeq" id="WP_145631428.1">
    <property type="nucleotide sequence ID" value="NZ_VIWP01000001.1"/>
</dbReference>
<evidence type="ECO:0000256" key="3">
    <source>
        <dbReference type="ARBA" id="ARBA00022741"/>
    </source>
</evidence>
<keyword evidence="6" id="KW-0460">Magnesium</keyword>
<feature type="domain" description="Carbohydrate kinase PfkB" evidence="9">
    <location>
        <begin position="8"/>
        <end position="290"/>
    </location>
</feature>